<dbReference type="SUPFAM" id="SSF53335">
    <property type="entry name" value="S-adenosyl-L-methionine-dependent methyltransferases"/>
    <property type="match status" value="1"/>
</dbReference>
<evidence type="ECO:0000256" key="1">
    <source>
        <dbReference type="ARBA" id="ARBA00010633"/>
    </source>
</evidence>
<gene>
    <name evidence="5" type="ORF">HK099_005687</name>
</gene>
<dbReference type="InterPro" id="IPR029063">
    <property type="entry name" value="SAM-dependent_MTases_sf"/>
</dbReference>
<dbReference type="PANTHER" id="PTHR13610">
    <property type="entry name" value="METHYLTRANSFERASE DOMAIN-CONTAINING PROTEIN"/>
    <property type="match status" value="1"/>
</dbReference>
<keyword evidence="6" id="KW-1185">Reference proteome</keyword>
<protein>
    <recommendedName>
        <fullName evidence="7">Methyltransferase domain-containing protein</fullName>
    </recommendedName>
</protein>
<evidence type="ECO:0008006" key="7">
    <source>
        <dbReference type="Google" id="ProtNLM"/>
    </source>
</evidence>
<evidence type="ECO:0000256" key="2">
    <source>
        <dbReference type="ARBA" id="ARBA00022603"/>
    </source>
</evidence>
<reference evidence="5" key="1">
    <citation type="submission" date="2020-05" db="EMBL/GenBank/DDBJ databases">
        <title>Phylogenomic resolution of chytrid fungi.</title>
        <authorList>
            <person name="Stajich J.E."/>
            <person name="Amses K."/>
            <person name="Simmons R."/>
            <person name="Seto K."/>
            <person name="Myers J."/>
            <person name="Bonds A."/>
            <person name="Quandt C.A."/>
            <person name="Barry K."/>
            <person name="Liu P."/>
            <person name="Grigoriev I."/>
            <person name="Longcore J.E."/>
            <person name="James T.Y."/>
        </authorList>
    </citation>
    <scope>NUCLEOTIDE SEQUENCE</scope>
    <source>
        <strain evidence="5">JEL0476</strain>
    </source>
</reference>
<keyword evidence="3" id="KW-0808">Transferase</keyword>
<keyword evidence="2" id="KW-0489">Methyltransferase</keyword>
<evidence type="ECO:0000313" key="6">
    <source>
        <dbReference type="Proteomes" id="UP001211065"/>
    </source>
</evidence>
<dbReference type="GO" id="GO:1905706">
    <property type="term" value="P:regulation of mitochondrial ATP synthesis coupled proton transport"/>
    <property type="evidence" value="ECO:0007669"/>
    <property type="project" value="TreeGrafter"/>
</dbReference>
<evidence type="ECO:0000256" key="3">
    <source>
        <dbReference type="ARBA" id="ARBA00022679"/>
    </source>
</evidence>
<dbReference type="GO" id="GO:0032259">
    <property type="term" value="P:methylation"/>
    <property type="evidence" value="ECO:0007669"/>
    <property type="project" value="UniProtKB-KW"/>
</dbReference>
<dbReference type="Gene3D" id="3.40.50.150">
    <property type="entry name" value="Vaccinia Virus protein VP39"/>
    <property type="match status" value="1"/>
</dbReference>
<evidence type="ECO:0000256" key="4">
    <source>
        <dbReference type="ARBA" id="ARBA00022691"/>
    </source>
</evidence>
<dbReference type="InterPro" id="IPR026170">
    <property type="entry name" value="FAM173A/B"/>
</dbReference>
<accession>A0AAD5TYW4</accession>
<dbReference type="GO" id="GO:0005739">
    <property type="term" value="C:mitochondrion"/>
    <property type="evidence" value="ECO:0007669"/>
    <property type="project" value="TreeGrafter"/>
</dbReference>
<comment type="caution">
    <text evidence="5">The sequence shown here is derived from an EMBL/GenBank/DDBJ whole genome shotgun (WGS) entry which is preliminary data.</text>
</comment>
<dbReference type="PANTHER" id="PTHR13610:SF11">
    <property type="entry name" value="METHYLTRANSFERASE DOMAIN-CONTAINING PROTEIN"/>
    <property type="match status" value="1"/>
</dbReference>
<name>A0AAD5TYW4_9FUNG</name>
<dbReference type="EMBL" id="JADGJW010000455">
    <property type="protein sequence ID" value="KAJ3216879.1"/>
    <property type="molecule type" value="Genomic_DNA"/>
</dbReference>
<keyword evidence="4" id="KW-0949">S-adenosyl-L-methionine</keyword>
<sequence length="200" mass="22693">MEEIFPFAESNELSNDIEDLKNPIPFTLVNNIPMDGTNFIAPYVAVPESVAIEAIKFANLNNEDCLVDLGCGDGRILYLAHQEVSGLKSFGVELDPYLAMFASNKVKNLNCIIIEKNMFEVNLLELKATCLILYLLPLGLEKLKSNLKEWFEKENTSNFKRIVTINYKIPDCEHEFEKCVISLSNSYNLFSYQNIIGNTH</sequence>
<evidence type="ECO:0000313" key="5">
    <source>
        <dbReference type="EMBL" id="KAJ3216879.1"/>
    </source>
</evidence>
<comment type="similarity">
    <text evidence="1">Belongs to the ANT/ATPSC lysine N-methyltransferase family.</text>
</comment>
<dbReference type="GO" id="GO:0016279">
    <property type="term" value="F:protein-lysine N-methyltransferase activity"/>
    <property type="evidence" value="ECO:0007669"/>
    <property type="project" value="InterPro"/>
</dbReference>
<organism evidence="5 6">
    <name type="scientific">Clydaea vesicula</name>
    <dbReference type="NCBI Taxonomy" id="447962"/>
    <lineage>
        <taxon>Eukaryota</taxon>
        <taxon>Fungi</taxon>
        <taxon>Fungi incertae sedis</taxon>
        <taxon>Chytridiomycota</taxon>
        <taxon>Chytridiomycota incertae sedis</taxon>
        <taxon>Chytridiomycetes</taxon>
        <taxon>Lobulomycetales</taxon>
        <taxon>Lobulomycetaceae</taxon>
        <taxon>Clydaea</taxon>
    </lineage>
</organism>
<dbReference type="AlphaFoldDB" id="A0AAD5TYW4"/>
<dbReference type="Proteomes" id="UP001211065">
    <property type="component" value="Unassembled WGS sequence"/>
</dbReference>
<proteinExistence type="inferred from homology"/>